<dbReference type="SUPFAM" id="SSF51126">
    <property type="entry name" value="Pectin lyase-like"/>
    <property type="match status" value="1"/>
</dbReference>
<evidence type="ECO:0000313" key="4">
    <source>
        <dbReference type="EMBL" id="SDN76202.1"/>
    </source>
</evidence>
<dbReference type="InterPro" id="IPR012334">
    <property type="entry name" value="Pectin_lyas_fold"/>
</dbReference>
<dbReference type="OrthoDB" id="218680at2"/>
<dbReference type="InterPro" id="IPR011050">
    <property type="entry name" value="Pectin_lyase_fold/virulence"/>
</dbReference>
<dbReference type="SMART" id="SM00912">
    <property type="entry name" value="Haemagg_act"/>
    <property type="match status" value="1"/>
</dbReference>
<feature type="signal peptide" evidence="2">
    <location>
        <begin position="1"/>
        <end position="41"/>
    </location>
</feature>
<evidence type="ECO:0000313" key="5">
    <source>
        <dbReference type="Proteomes" id="UP000242957"/>
    </source>
</evidence>
<dbReference type="AlphaFoldDB" id="A0A1H0E1D4"/>
<accession>A0A1H0E1D4</accession>
<dbReference type="STRING" id="198616.SAMN05216193_1052"/>
<feature type="region of interest" description="Disordered" evidence="1">
    <location>
        <begin position="1066"/>
        <end position="1154"/>
    </location>
</feature>
<dbReference type="Proteomes" id="UP000242957">
    <property type="component" value="Unassembled WGS sequence"/>
</dbReference>
<dbReference type="PANTHER" id="PTHR12338:SF5">
    <property type="entry name" value="ANTIGEN 43-RELATED"/>
    <property type="match status" value="1"/>
</dbReference>
<dbReference type="Pfam" id="PF18676">
    <property type="entry name" value="MBG_2"/>
    <property type="match status" value="2"/>
</dbReference>
<gene>
    <name evidence="4" type="ORF">SAMN05216193_1052</name>
</gene>
<dbReference type="NCBIfam" id="TIGR01901">
    <property type="entry name" value="adhes_NPXG"/>
    <property type="match status" value="1"/>
</dbReference>
<dbReference type="EMBL" id="FNIJ01000005">
    <property type="protein sequence ID" value="SDN76202.1"/>
    <property type="molecule type" value="Genomic_DNA"/>
</dbReference>
<dbReference type="InterPro" id="IPR041286">
    <property type="entry name" value="MBG_2"/>
</dbReference>
<evidence type="ECO:0000256" key="1">
    <source>
        <dbReference type="SAM" id="MobiDB-lite"/>
    </source>
</evidence>
<evidence type="ECO:0000259" key="3">
    <source>
        <dbReference type="SMART" id="SM00912"/>
    </source>
</evidence>
<dbReference type="PROSITE" id="PS51318">
    <property type="entry name" value="TAT"/>
    <property type="match status" value="1"/>
</dbReference>
<dbReference type="InterPro" id="IPR006311">
    <property type="entry name" value="TAT_signal"/>
</dbReference>
<reference evidence="5" key="1">
    <citation type="submission" date="2016-10" db="EMBL/GenBank/DDBJ databases">
        <authorList>
            <person name="Varghese N."/>
            <person name="Submissions S."/>
        </authorList>
    </citation>
    <scope>NUCLEOTIDE SEQUENCE [LARGE SCALE GENOMIC DNA]</scope>
    <source>
        <strain evidence="5">JCM 21621</strain>
    </source>
</reference>
<evidence type="ECO:0000256" key="2">
    <source>
        <dbReference type="SAM" id="SignalP"/>
    </source>
</evidence>
<feature type="chain" id="PRO_5017367565" evidence="2">
    <location>
        <begin position="42"/>
        <end position="1222"/>
    </location>
</feature>
<feature type="domain" description="Filamentous haemagglutinin FhaB/tRNA nuclease CdiA-like TPS" evidence="3">
    <location>
        <begin position="41"/>
        <end position="153"/>
    </location>
</feature>
<sequence length="1222" mass="127375">MTTQSHSDFPCRTPHGGFIRRNLLWLAIAAAAAGVMPLASAADLPQVQSVVPGSISISPDGKSMEVMTNQRRATIDWKSFSIGPDNTVRFTQPDGTSVVLNRVTGTDPSKIYGMLTSNGKLILLNPNGIWFGPDSKVSTAALTAAAGRITDEQLQEFRDTGKLHLQLSGKVRNEGRINVEDHGLVALLGAQVENAGVIQARKGQVHLATGPKATLDFHGDGLISVAVDGTPGEKESVDPNVKGGVHNDGQIDVGNGVVAMSAQRAARHLESVVSVGGSVVADSVSEQGGAIVLGNAEHTRVSGTLSAKGSEGGSIKVLGDDVSVAGSAKLDASGTRDKGGRVLVGGNFQGKGSEQQAKTTTVGKGAQLKADGKTDGGTVVAWSTGQTRFAGNASAKGGEKGGVVETSGRQLQVTADARVDTSGGKTGGTWLLDPDTISVVDTTTNAGLDTNGNATGSGNAWTISNQAIAEGLKTGNVQLLASNRINIDAPIVAALVGKDGSSNKPYTLALIANGTVAPFSSYVEGMDPTSDSGSVHITAPILLRDGNLFISATGDIRLIDGAPGDTSTGAWNRRAIIDLGKGIAWLKTSGSASVLQDANTAVIADQTAAWGGGVKLDSALNSTRVIAGRATNGKFRFSQTNASGTVDQTSTVQSPYNAESLGEVRARQMVYLGSQQIVADSAAGPGSPYSTFNLSYNGEEFDAVLFEASRYVRPDGKGGWMPISQEDMLNYLDSSDYLVHGLSFTDKAGNQWKLEPDGSRDGLTRITLNGQVQNSVPTGFLINANGGTLAVSDFAGNLNDGWGVIGWDIHGAQNDAEIQHNQATDHTQQVVFSLPGKTTGIEAVLGWLFVDQTGWFGTVDGQPAVGPLHETAIAHYFNSVTAADGVQISSDKATLAIDANDKRRTYGEANPQLDHSAETLNSAAQAVRDVDKFVDGQLGRSDITAGPATTTATPTSDVGTYTIANNHSVGSDSHISRRYDVSFGDATLTIDPAPLVVTVDNKAKQVGQQDPALTYQAQGWKFADDERAFTLDRDPGEAAGNYRIFEKDGTRLVSANYTVTFIDGNLRIDGPVAPDPTPDPNPGPNPDPGPNPNPGPIPDPGPNPNPGPIPDPGPTPGPIPAPQAWQAIPALTQGATSERCSPIESPQSVSASHTATPAIVRTYSVQLVCKPRAYGSPEEQLPDKTDLINYANGLLREGRFQLPDWNRSVIPRDLGKKTEGGK</sequence>
<dbReference type="Gene3D" id="2.160.20.10">
    <property type="entry name" value="Single-stranded right-handed beta-helix, Pectin lyase-like"/>
    <property type="match status" value="1"/>
</dbReference>
<organism evidence="4 5">
    <name type="scientific">Pseudomonas jinjuensis</name>
    <dbReference type="NCBI Taxonomy" id="198616"/>
    <lineage>
        <taxon>Bacteria</taxon>
        <taxon>Pseudomonadati</taxon>
        <taxon>Pseudomonadota</taxon>
        <taxon>Gammaproteobacteria</taxon>
        <taxon>Pseudomonadales</taxon>
        <taxon>Pseudomonadaceae</taxon>
        <taxon>Pseudomonas</taxon>
    </lineage>
</organism>
<dbReference type="InterPro" id="IPR050909">
    <property type="entry name" value="Bact_Autotransporter_VF"/>
</dbReference>
<proteinExistence type="predicted"/>
<feature type="compositionally biased region" description="Polar residues" evidence="1">
    <location>
        <begin position="1133"/>
        <end position="1154"/>
    </location>
</feature>
<keyword evidence="5" id="KW-1185">Reference proteome</keyword>
<keyword evidence="2" id="KW-0732">Signal</keyword>
<dbReference type="InterPro" id="IPR008638">
    <property type="entry name" value="FhaB/CdiA-like_TPS"/>
</dbReference>
<protein>
    <submittedName>
        <fullName evidence="4">Filamentous hemagglutinin family N-terminal domain-containing protein</fullName>
    </submittedName>
</protein>
<dbReference type="PANTHER" id="PTHR12338">
    <property type="entry name" value="AUTOTRANSPORTER"/>
    <property type="match status" value="1"/>
</dbReference>
<name>A0A1H0E1D4_9PSED</name>
<dbReference type="Pfam" id="PF05860">
    <property type="entry name" value="TPS"/>
    <property type="match status" value="1"/>
</dbReference>
<dbReference type="RefSeq" id="WP_084313223.1">
    <property type="nucleotide sequence ID" value="NZ_FNIJ01000005.1"/>
</dbReference>
<feature type="compositionally biased region" description="Pro residues" evidence="1">
    <location>
        <begin position="1073"/>
        <end position="1121"/>
    </location>
</feature>